<organism evidence="4 5">
    <name type="scientific">Tangfeifania diversioriginum</name>
    <dbReference type="NCBI Taxonomy" id="1168035"/>
    <lineage>
        <taxon>Bacteria</taxon>
        <taxon>Pseudomonadati</taxon>
        <taxon>Bacteroidota</taxon>
        <taxon>Bacteroidia</taxon>
        <taxon>Marinilabiliales</taxon>
        <taxon>Prolixibacteraceae</taxon>
        <taxon>Tangfeifania</taxon>
    </lineage>
</organism>
<gene>
    <name evidence="4" type="ORF">SAMN05444280_13321</name>
</gene>
<accession>A0A1M6MI81</accession>
<dbReference type="InterPro" id="IPR032288">
    <property type="entry name" value="Metallophos_C"/>
</dbReference>
<dbReference type="InterPro" id="IPR008969">
    <property type="entry name" value="CarboxyPept-like_regulatory"/>
</dbReference>
<dbReference type="Gene3D" id="3.60.21.10">
    <property type="match status" value="1"/>
</dbReference>
<dbReference type="GO" id="GO:0016787">
    <property type="term" value="F:hydrolase activity"/>
    <property type="evidence" value="ECO:0007669"/>
    <property type="project" value="InterPro"/>
</dbReference>
<sequence>MKHPFFVILYIFLFIQTSCEKDDIDAKFIISLYGKVSDIKTGQPISGVIISDGYTTSVTDENGLYSFKGHTDARHVFYSVPEAYEIPLIDGIPDFYETINTAFDSIETNFELTPLKNGIENEFTLFCVADPQVWDTRTINRLKNETINDLKNEAQQHNLVYGITLGDLVGDKPELMKDLKQAFVSTEIPFFHTIGNHDFNEEISNPLQSIKNYETHFGPVDYSFNRGKAHVVVMNNILYKGNRKYNLGFTREQIEWLKSNLQHVPKEKMLIVCVHIPVKDDPNVQHRNEFLNALNPFKEVHIMSGHYHLNRNFLHNEHNIYEHITGTASGLWWSGTVNKCGTPNGYAVYEVKGNTIKNWYYKSINYAKEHQIHMYAPYTFGDTKGYVVANVWNADKNWKIELIENGSNRGEMERFKDYAPGTYAFLKAAGLPEPGNKNASSRYAETNHLYRLKPLNNNAEITVKATDRFGNTYFQKKFVESIDELKKYR</sequence>
<feature type="domain" description="Calcineurin-like phosphoesterase N-terminal" evidence="3">
    <location>
        <begin position="34"/>
        <end position="112"/>
    </location>
</feature>
<dbReference type="SUPFAM" id="SSF56300">
    <property type="entry name" value="Metallo-dependent phosphatases"/>
    <property type="match status" value="1"/>
</dbReference>
<name>A0A1M6MI81_9BACT</name>
<dbReference type="STRING" id="1168035.SAMN05444280_13321"/>
<protein>
    <submittedName>
        <fullName evidence="4">Calcineurin-like phosphoesterase</fullName>
    </submittedName>
</protein>
<dbReference type="Pfam" id="PF16371">
    <property type="entry name" value="MetallophosN"/>
    <property type="match status" value="1"/>
</dbReference>
<dbReference type="RefSeq" id="WP_073172533.1">
    <property type="nucleotide sequence ID" value="NZ_FQZE01000033.1"/>
</dbReference>
<evidence type="ECO:0000313" key="4">
    <source>
        <dbReference type="EMBL" id="SHJ83221.1"/>
    </source>
</evidence>
<dbReference type="PANTHER" id="PTHR43143">
    <property type="entry name" value="METALLOPHOSPHOESTERASE, CALCINEURIN SUPERFAMILY"/>
    <property type="match status" value="1"/>
</dbReference>
<proteinExistence type="predicted"/>
<dbReference type="Pfam" id="PF00149">
    <property type="entry name" value="Metallophos"/>
    <property type="match status" value="1"/>
</dbReference>
<dbReference type="PANTHER" id="PTHR43143:SF1">
    <property type="entry name" value="SERINE_THREONINE-PROTEIN PHOSPHATASE CPPED1"/>
    <property type="match status" value="1"/>
</dbReference>
<dbReference type="InterPro" id="IPR029052">
    <property type="entry name" value="Metallo-depent_PP-like"/>
</dbReference>
<dbReference type="Pfam" id="PF16370">
    <property type="entry name" value="MetallophosC"/>
    <property type="match status" value="1"/>
</dbReference>
<dbReference type="EMBL" id="FQZE01000033">
    <property type="protein sequence ID" value="SHJ83221.1"/>
    <property type="molecule type" value="Genomic_DNA"/>
</dbReference>
<dbReference type="InterPro" id="IPR004843">
    <property type="entry name" value="Calcineurin-like_PHP"/>
</dbReference>
<dbReference type="Proteomes" id="UP000184050">
    <property type="component" value="Unassembled WGS sequence"/>
</dbReference>
<dbReference type="InterPro" id="IPR051918">
    <property type="entry name" value="STPP_CPPED1"/>
</dbReference>
<dbReference type="AlphaFoldDB" id="A0A1M6MI81"/>
<evidence type="ECO:0000259" key="2">
    <source>
        <dbReference type="Pfam" id="PF16370"/>
    </source>
</evidence>
<dbReference type="OrthoDB" id="9776255at2"/>
<keyword evidence="5" id="KW-1185">Reference proteome</keyword>
<dbReference type="InterPro" id="IPR032285">
    <property type="entry name" value="Metallophos_N"/>
</dbReference>
<evidence type="ECO:0000259" key="3">
    <source>
        <dbReference type="Pfam" id="PF16371"/>
    </source>
</evidence>
<reference evidence="4 5" key="1">
    <citation type="submission" date="2016-11" db="EMBL/GenBank/DDBJ databases">
        <authorList>
            <person name="Jaros S."/>
            <person name="Januszkiewicz K."/>
            <person name="Wedrychowicz H."/>
        </authorList>
    </citation>
    <scope>NUCLEOTIDE SEQUENCE [LARGE SCALE GENOMIC DNA]</scope>
    <source>
        <strain evidence="4 5">DSM 27063</strain>
    </source>
</reference>
<evidence type="ECO:0000259" key="1">
    <source>
        <dbReference type="Pfam" id="PF00149"/>
    </source>
</evidence>
<feature type="domain" description="Calcineurin-like phosphoesterase" evidence="1">
    <location>
        <begin position="155"/>
        <end position="308"/>
    </location>
</feature>
<feature type="domain" description="Calcineurin-like phosphoesterase C-terminal" evidence="2">
    <location>
        <begin position="322"/>
        <end position="473"/>
    </location>
</feature>
<dbReference type="SUPFAM" id="SSF49464">
    <property type="entry name" value="Carboxypeptidase regulatory domain-like"/>
    <property type="match status" value="1"/>
</dbReference>
<evidence type="ECO:0000313" key="5">
    <source>
        <dbReference type="Proteomes" id="UP000184050"/>
    </source>
</evidence>